<accession>A0ABT3H500</accession>
<name>A0ABT3H500_9RHOB</name>
<dbReference type="NCBIfam" id="TIGR01845">
    <property type="entry name" value="outer_NodT"/>
    <property type="match status" value="1"/>
</dbReference>
<keyword evidence="2" id="KW-0732">Signal</keyword>
<evidence type="ECO:0000313" key="5">
    <source>
        <dbReference type="Proteomes" id="UP001208938"/>
    </source>
</evidence>
<evidence type="ECO:0000256" key="2">
    <source>
        <dbReference type="RuleBase" id="RU362097"/>
    </source>
</evidence>
<keyword evidence="2" id="KW-1134">Transmembrane beta strand</keyword>
<protein>
    <submittedName>
        <fullName evidence="4">Efflux transporter outer membrane subunit</fullName>
    </submittedName>
</protein>
<evidence type="ECO:0000313" key="4">
    <source>
        <dbReference type="EMBL" id="MCW1934882.1"/>
    </source>
</evidence>
<dbReference type="Pfam" id="PF02321">
    <property type="entry name" value="OEP"/>
    <property type="match status" value="2"/>
</dbReference>
<dbReference type="PANTHER" id="PTHR30203">
    <property type="entry name" value="OUTER MEMBRANE CATION EFFLUX PROTEIN"/>
    <property type="match status" value="1"/>
</dbReference>
<feature type="coiled-coil region" evidence="3">
    <location>
        <begin position="373"/>
        <end position="400"/>
    </location>
</feature>
<comment type="caution">
    <text evidence="4">The sequence shown here is derived from an EMBL/GenBank/DDBJ whole genome shotgun (WGS) entry which is preliminary data.</text>
</comment>
<dbReference type="RefSeq" id="WP_264507770.1">
    <property type="nucleotide sequence ID" value="NZ_JAPDFL010000002.1"/>
</dbReference>
<evidence type="ECO:0000256" key="1">
    <source>
        <dbReference type="ARBA" id="ARBA00007613"/>
    </source>
</evidence>
<feature type="signal peptide" evidence="2">
    <location>
        <begin position="1"/>
        <end position="24"/>
    </location>
</feature>
<keyword evidence="3" id="KW-0175">Coiled coil</keyword>
<comment type="subcellular location">
    <subcellularLocation>
        <location evidence="2">Cell membrane</location>
        <topology evidence="2">Lipid-anchor</topology>
    </subcellularLocation>
</comment>
<dbReference type="EMBL" id="JAPDFL010000002">
    <property type="protein sequence ID" value="MCW1934882.1"/>
    <property type="molecule type" value="Genomic_DNA"/>
</dbReference>
<keyword evidence="2" id="KW-0472">Membrane</keyword>
<proteinExistence type="inferred from homology"/>
<evidence type="ECO:0000256" key="3">
    <source>
        <dbReference type="SAM" id="Coils"/>
    </source>
</evidence>
<dbReference type="InterPro" id="IPR003423">
    <property type="entry name" value="OMP_efflux"/>
</dbReference>
<dbReference type="Gene3D" id="2.20.200.10">
    <property type="entry name" value="Outer membrane efflux proteins (OEP)"/>
    <property type="match status" value="1"/>
</dbReference>
<keyword evidence="2" id="KW-0812">Transmembrane</keyword>
<dbReference type="PROSITE" id="PS51257">
    <property type="entry name" value="PROKAR_LIPOPROTEIN"/>
    <property type="match status" value="1"/>
</dbReference>
<dbReference type="SUPFAM" id="SSF56954">
    <property type="entry name" value="Outer membrane efflux proteins (OEP)"/>
    <property type="match status" value="1"/>
</dbReference>
<keyword evidence="5" id="KW-1185">Reference proteome</keyword>
<dbReference type="Gene3D" id="1.20.1600.10">
    <property type="entry name" value="Outer membrane efflux proteins (OEP)"/>
    <property type="match status" value="1"/>
</dbReference>
<feature type="chain" id="PRO_5044987477" evidence="2">
    <location>
        <begin position="25"/>
        <end position="457"/>
    </location>
</feature>
<keyword evidence="2" id="KW-0449">Lipoprotein</keyword>
<dbReference type="Proteomes" id="UP001208938">
    <property type="component" value="Unassembled WGS sequence"/>
</dbReference>
<reference evidence="4 5" key="1">
    <citation type="submission" date="2022-10" db="EMBL/GenBank/DDBJ databases">
        <title>Pararhodobacter sp. nov., isolated from marine algae.</title>
        <authorList>
            <person name="Choi B.J."/>
            <person name="Kim J.M."/>
            <person name="Lee J.K."/>
            <person name="Choi D.G."/>
            <person name="Jeon C.O."/>
        </authorList>
    </citation>
    <scope>NUCLEOTIDE SEQUENCE [LARGE SCALE GENOMIC DNA]</scope>
    <source>
        <strain evidence="4 5">ZQ420</strain>
    </source>
</reference>
<sequence length="457" mass="47898">MIRVSHRSARALGLVSLLALSACAAVGPDPFAAPQIALPTSFDGQAGVTTRATVAPAFWAEYRDPMLSALLSRGLGQSLSILAANERIRAAEAGVRGAAPLSGQLGGETTVARERVGAEGTPSAAANRSSLNAGFVLDIFGGALRVRQGAEADLHAAEARAEVTRQAYVAEVIAAYSSARVAQESLALTRATVASRERTVDITRSRINAGTATQFELAQVQALLELTRSELPTLAARFDAQVYQLSVLLNEPADGLMRQMQRGAPQLRTPATPGTGVPADLLRARPDIRAAEQDMTAAVARVGVATADLLPSVSLIGRVSDVGASNAWGFGPQVSLPIFNQGGLRAARDRRISEARQAEIAWRASVTAAVGGVQTAQSNLRRYRQQVATLNAALSAYDRAYDLAMQSYEGGALPLPDLLEVDRARASTRLTLANARHASALEWAALQIATGAGAQQP</sequence>
<keyword evidence="2" id="KW-0564">Palmitate</keyword>
<organism evidence="4 5">
    <name type="scientific">Pararhodobacter zhoushanensis</name>
    <dbReference type="NCBI Taxonomy" id="2479545"/>
    <lineage>
        <taxon>Bacteria</taxon>
        <taxon>Pseudomonadati</taxon>
        <taxon>Pseudomonadota</taxon>
        <taxon>Alphaproteobacteria</taxon>
        <taxon>Rhodobacterales</taxon>
        <taxon>Paracoccaceae</taxon>
        <taxon>Pararhodobacter</taxon>
    </lineage>
</organism>
<dbReference type="InterPro" id="IPR010131">
    <property type="entry name" value="MdtP/NodT-like"/>
</dbReference>
<comment type="similarity">
    <text evidence="1 2">Belongs to the outer membrane factor (OMF) (TC 1.B.17) family.</text>
</comment>
<gene>
    <name evidence="4" type="ORF">OKW52_22180</name>
</gene>
<dbReference type="PANTHER" id="PTHR30203:SF21">
    <property type="entry name" value="OUTER MEMBRANE COMPONENT OF MULTIDRUG EFFLUX PUMP-RELATED"/>
    <property type="match status" value="1"/>
</dbReference>